<dbReference type="PROSITE" id="PS00018">
    <property type="entry name" value="EF_HAND_1"/>
    <property type="match status" value="2"/>
</dbReference>
<reference evidence="7" key="1">
    <citation type="submission" date="2020-03" db="EMBL/GenBank/DDBJ databases">
        <title>Studies in the Genomics of Life Span.</title>
        <authorList>
            <person name="Glass D."/>
        </authorList>
    </citation>
    <scope>NUCLEOTIDE SEQUENCE</scope>
    <source>
        <strain evidence="7">SUZIE</strain>
        <tissue evidence="7">Muscle</tissue>
    </source>
</reference>
<evidence type="ECO:0000256" key="2">
    <source>
        <dbReference type="ARBA" id="ARBA00022729"/>
    </source>
</evidence>
<dbReference type="PROSITE" id="PS51465">
    <property type="entry name" value="KAZAL_2"/>
    <property type="match status" value="1"/>
</dbReference>
<protein>
    <submittedName>
        <fullName evidence="7">Follistatin-related protein 4</fullName>
    </submittedName>
</protein>
<evidence type="ECO:0000256" key="4">
    <source>
        <dbReference type="ARBA" id="ARBA00023157"/>
    </source>
</evidence>
<dbReference type="GO" id="GO:0005509">
    <property type="term" value="F:calcium ion binding"/>
    <property type="evidence" value="ECO:0007669"/>
    <property type="project" value="InterPro"/>
</dbReference>
<dbReference type="GO" id="GO:0030510">
    <property type="term" value="P:regulation of BMP signaling pathway"/>
    <property type="evidence" value="ECO:0007669"/>
    <property type="project" value="TreeGrafter"/>
</dbReference>
<evidence type="ECO:0000259" key="5">
    <source>
        <dbReference type="PROSITE" id="PS50222"/>
    </source>
</evidence>
<organism evidence="7 8">
    <name type="scientific">Sciurus carolinensis</name>
    <name type="common">Eastern gray squirrel</name>
    <dbReference type="NCBI Taxonomy" id="30640"/>
    <lineage>
        <taxon>Eukaryota</taxon>
        <taxon>Metazoa</taxon>
        <taxon>Chordata</taxon>
        <taxon>Craniata</taxon>
        <taxon>Vertebrata</taxon>
        <taxon>Euteleostomi</taxon>
        <taxon>Mammalia</taxon>
        <taxon>Eutheria</taxon>
        <taxon>Euarchontoglires</taxon>
        <taxon>Glires</taxon>
        <taxon>Rodentia</taxon>
        <taxon>Sciuromorpha</taxon>
        <taxon>Sciuridae</taxon>
        <taxon>Sciurinae</taxon>
        <taxon>Sciurini</taxon>
        <taxon>Sciurus</taxon>
    </lineage>
</organism>
<dbReference type="SMART" id="SM00280">
    <property type="entry name" value="KAZAL"/>
    <property type="match status" value="1"/>
</dbReference>
<name>A0AA41T4C8_SCICA</name>
<evidence type="ECO:0000256" key="3">
    <source>
        <dbReference type="ARBA" id="ARBA00022837"/>
    </source>
</evidence>
<keyword evidence="1" id="KW-0479">Metal-binding</keyword>
<evidence type="ECO:0000256" key="1">
    <source>
        <dbReference type="ARBA" id="ARBA00022723"/>
    </source>
</evidence>
<dbReference type="InterPro" id="IPR011992">
    <property type="entry name" value="EF-hand-dom_pair"/>
</dbReference>
<dbReference type="Gene3D" id="1.10.238.10">
    <property type="entry name" value="EF-hand"/>
    <property type="match status" value="1"/>
</dbReference>
<dbReference type="InterPro" id="IPR050653">
    <property type="entry name" value="Prot_Inhib_GrowthFact_Antg"/>
</dbReference>
<dbReference type="InterPro" id="IPR018247">
    <property type="entry name" value="EF_Hand_1_Ca_BS"/>
</dbReference>
<comment type="caution">
    <text evidence="7">The sequence shown here is derived from an EMBL/GenBank/DDBJ whole genome shotgun (WGS) entry which is preliminary data.</text>
</comment>
<dbReference type="AlphaFoldDB" id="A0AA41T4C8"/>
<feature type="domain" description="EF-hand" evidence="5">
    <location>
        <begin position="119"/>
        <end position="154"/>
    </location>
</feature>
<dbReference type="EMBL" id="JAATJV010391895">
    <property type="protein sequence ID" value="MBZ3884206.1"/>
    <property type="molecule type" value="Genomic_DNA"/>
</dbReference>
<dbReference type="InterPro" id="IPR002350">
    <property type="entry name" value="Kazal_dom"/>
</dbReference>
<dbReference type="SUPFAM" id="SSF100895">
    <property type="entry name" value="Kazal-type serine protease inhibitors"/>
    <property type="match status" value="1"/>
</dbReference>
<evidence type="ECO:0000313" key="8">
    <source>
        <dbReference type="Proteomes" id="UP001166674"/>
    </source>
</evidence>
<proteinExistence type="predicted"/>
<keyword evidence="4" id="KW-1015">Disulfide bond</keyword>
<dbReference type="PROSITE" id="PS50222">
    <property type="entry name" value="EF_HAND_2"/>
    <property type="match status" value="1"/>
</dbReference>
<dbReference type="GO" id="GO:0005615">
    <property type="term" value="C:extracellular space"/>
    <property type="evidence" value="ECO:0007669"/>
    <property type="project" value="TreeGrafter"/>
</dbReference>
<dbReference type="SUPFAM" id="SSF47473">
    <property type="entry name" value="EF-hand"/>
    <property type="match status" value="1"/>
</dbReference>
<feature type="domain" description="Kazal-like" evidence="6">
    <location>
        <begin position="26"/>
        <end position="80"/>
    </location>
</feature>
<dbReference type="InterPro" id="IPR036058">
    <property type="entry name" value="Kazal_dom_sf"/>
</dbReference>
<evidence type="ECO:0000259" key="6">
    <source>
        <dbReference type="PROSITE" id="PS51465"/>
    </source>
</evidence>
<dbReference type="Pfam" id="PF07648">
    <property type="entry name" value="Kazal_2"/>
    <property type="match status" value="1"/>
</dbReference>
<sequence length="220" mass="24187">LSSHGQPNSCGKKLCSRGSQCVLSRSTGQPECQCLKACRPSYVPVCGSDGVLYENHCELHRAACLLGKKVFVVHSKDCFLKGDTCTMAGYARLKNVLLALQTSQQSLQEGDNRQDPASQKRLLVESLFKDLDADGNGHLSSSELAQHMLKEQDLEGDFLGCTPGDLLRFDDYNSDNSLTLHEFYTAFRTAPGSTQFLESALPSEGLEQAFKDLDQFGKHF</sequence>
<dbReference type="Proteomes" id="UP001166674">
    <property type="component" value="Unassembled WGS sequence"/>
</dbReference>
<keyword evidence="8" id="KW-1185">Reference proteome</keyword>
<accession>A0AA41T4C8</accession>
<keyword evidence="3" id="KW-0106">Calcium</keyword>
<dbReference type="PANTHER" id="PTHR10913:SF9">
    <property type="entry name" value="FOLLISTATIN-RELATED PROTEIN 4"/>
    <property type="match status" value="1"/>
</dbReference>
<dbReference type="InterPro" id="IPR002048">
    <property type="entry name" value="EF_hand_dom"/>
</dbReference>
<dbReference type="Gene3D" id="3.30.60.30">
    <property type="match status" value="1"/>
</dbReference>
<gene>
    <name evidence="7" type="ORF">SUZIE_176780</name>
</gene>
<keyword evidence="2" id="KW-0732">Signal</keyword>
<dbReference type="PANTHER" id="PTHR10913">
    <property type="entry name" value="FOLLISTATIN-RELATED"/>
    <property type="match status" value="1"/>
</dbReference>
<dbReference type="FunFam" id="3.30.60.30:FF:000007">
    <property type="entry name" value="follistatin-related protein 5 isoform X1"/>
    <property type="match status" value="1"/>
</dbReference>
<dbReference type="CDD" id="cd00104">
    <property type="entry name" value="KAZAL_FS"/>
    <property type="match status" value="1"/>
</dbReference>
<dbReference type="GO" id="GO:0030154">
    <property type="term" value="P:cell differentiation"/>
    <property type="evidence" value="ECO:0007669"/>
    <property type="project" value="TreeGrafter"/>
</dbReference>
<evidence type="ECO:0000313" key="7">
    <source>
        <dbReference type="EMBL" id="MBZ3884206.1"/>
    </source>
</evidence>
<feature type="non-terminal residue" evidence="7">
    <location>
        <position position="1"/>
    </location>
</feature>